<feature type="compositionally biased region" description="Low complexity" evidence="6">
    <location>
        <begin position="611"/>
        <end position="626"/>
    </location>
</feature>
<feature type="coiled-coil region" evidence="5">
    <location>
        <begin position="398"/>
        <end position="425"/>
    </location>
</feature>
<evidence type="ECO:0000256" key="5">
    <source>
        <dbReference type="SAM" id="Coils"/>
    </source>
</evidence>
<dbReference type="SUPFAM" id="SSF144232">
    <property type="entry name" value="HIT/MYND zinc finger-like"/>
    <property type="match status" value="1"/>
</dbReference>
<feature type="compositionally biased region" description="Pro residues" evidence="6">
    <location>
        <begin position="1044"/>
        <end position="1055"/>
    </location>
</feature>
<feature type="region of interest" description="Disordered" evidence="6">
    <location>
        <begin position="1039"/>
        <end position="1061"/>
    </location>
</feature>
<dbReference type="GO" id="GO:0008270">
    <property type="term" value="F:zinc ion binding"/>
    <property type="evidence" value="ECO:0007669"/>
    <property type="project" value="UniProtKB-KW"/>
</dbReference>
<dbReference type="PROSITE" id="PS50865">
    <property type="entry name" value="ZF_MYND_2"/>
    <property type="match status" value="1"/>
</dbReference>
<evidence type="ECO:0000313" key="8">
    <source>
        <dbReference type="EMBL" id="CEM25564.1"/>
    </source>
</evidence>
<dbReference type="InterPro" id="IPR002893">
    <property type="entry name" value="Znf_MYND"/>
</dbReference>
<evidence type="ECO:0000256" key="3">
    <source>
        <dbReference type="ARBA" id="ARBA00022833"/>
    </source>
</evidence>
<protein>
    <recommendedName>
        <fullName evidence="7">MYND-type domain-containing protein</fullName>
    </recommendedName>
</protein>
<keyword evidence="3" id="KW-0862">Zinc</keyword>
<dbReference type="PhylomeDB" id="A0A0G4G9I6"/>
<evidence type="ECO:0000256" key="6">
    <source>
        <dbReference type="SAM" id="MobiDB-lite"/>
    </source>
</evidence>
<name>A0A0G4G9I6_9ALVE</name>
<feature type="region of interest" description="Disordered" evidence="6">
    <location>
        <begin position="1074"/>
        <end position="1132"/>
    </location>
</feature>
<feature type="region of interest" description="Disordered" evidence="6">
    <location>
        <begin position="1"/>
        <end position="25"/>
    </location>
</feature>
<dbReference type="AlphaFoldDB" id="A0A0G4G9I6"/>
<accession>A0A0G4G9I6</accession>
<dbReference type="VEuPathDB" id="CryptoDB:Cvel_20870"/>
<keyword evidence="1" id="KW-0479">Metal-binding</keyword>
<dbReference type="EMBL" id="CDMZ01001008">
    <property type="protein sequence ID" value="CEM25564.1"/>
    <property type="molecule type" value="Genomic_DNA"/>
</dbReference>
<feature type="region of interest" description="Disordered" evidence="6">
    <location>
        <begin position="503"/>
        <end position="551"/>
    </location>
</feature>
<feature type="domain" description="MYND-type" evidence="7">
    <location>
        <begin position="571"/>
        <end position="631"/>
    </location>
</feature>
<proteinExistence type="predicted"/>
<dbReference type="Gene3D" id="6.10.140.2220">
    <property type="match status" value="1"/>
</dbReference>
<evidence type="ECO:0000256" key="1">
    <source>
        <dbReference type="ARBA" id="ARBA00022723"/>
    </source>
</evidence>
<feature type="region of interest" description="Disordered" evidence="6">
    <location>
        <begin position="661"/>
        <end position="733"/>
    </location>
</feature>
<feature type="compositionally biased region" description="Polar residues" evidence="6">
    <location>
        <begin position="723"/>
        <end position="733"/>
    </location>
</feature>
<feature type="compositionally biased region" description="Basic and acidic residues" evidence="6">
    <location>
        <begin position="1123"/>
        <end position="1132"/>
    </location>
</feature>
<feature type="compositionally biased region" description="Polar residues" evidence="6">
    <location>
        <begin position="661"/>
        <end position="682"/>
    </location>
</feature>
<feature type="compositionally biased region" description="Basic and acidic residues" evidence="6">
    <location>
        <begin position="702"/>
        <end position="721"/>
    </location>
</feature>
<evidence type="ECO:0000256" key="4">
    <source>
        <dbReference type="PROSITE-ProRule" id="PRU00134"/>
    </source>
</evidence>
<keyword evidence="2 4" id="KW-0863">Zinc-finger</keyword>
<reference evidence="8" key="1">
    <citation type="submission" date="2014-11" db="EMBL/GenBank/DDBJ databases">
        <authorList>
            <person name="Otto D Thomas"/>
            <person name="Naeem Raeece"/>
        </authorList>
    </citation>
    <scope>NUCLEOTIDE SEQUENCE</scope>
</reference>
<dbReference type="Pfam" id="PF01753">
    <property type="entry name" value="zf-MYND"/>
    <property type="match status" value="1"/>
</dbReference>
<gene>
    <name evidence="8" type="ORF">Cvel_20870</name>
</gene>
<feature type="region of interest" description="Disordered" evidence="6">
    <location>
        <begin position="603"/>
        <end position="632"/>
    </location>
</feature>
<evidence type="ECO:0000259" key="7">
    <source>
        <dbReference type="PROSITE" id="PS50865"/>
    </source>
</evidence>
<keyword evidence="5" id="KW-0175">Coiled coil</keyword>
<organism evidence="8">
    <name type="scientific">Chromera velia CCMP2878</name>
    <dbReference type="NCBI Taxonomy" id="1169474"/>
    <lineage>
        <taxon>Eukaryota</taxon>
        <taxon>Sar</taxon>
        <taxon>Alveolata</taxon>
        <taxon>Colpodellida</taxon>
        <taxon>Chromeraceae</taxon>
        <taxon>Chromera</taxon>
    </lineage>
</organism>
<evidence type="ECO:0000256" key="2">
    <source>
        <dbReference type="ARBA" id="ARBA00022771"/>
    </source>
</evidence>
<sequence>MPEVFKKPDTPASDPRAAPYGAKAKSASDTFPKVEVEEPFLIPDFALVGKEFEELRVSVGRIVTKKKQIQMILEEAERGASEEEVRFHKSRIKSIMAHALIKCSGLVEGLTKYSQTVKNCPRLLRALVSDLLIVDGFFPSILWLFCVKSDKVDCLFLNDGGAVVLAHLVVYCPRLRYLIWRCAAFQWGLKTYIRSTIKQAAAFFVNAKDSEGLDPALLLVEVLKKLAGPQCPGPEIWTERPSAMPFSIDRESVEALNACASPGASEQDRASLIFAGTFADLWRSVQSSHAKKSDHNQVSIWGLWWRVCATFGMRAEVRRAERLAFASAESAREGLSLYSCVVQEKFARQDKLSGPPSTEVLRRRKRFVSFAKAVEMCLQNREVERLVAQEKVKALRVFRQILKGLAEVNEALKDQENEWDKVESEENERSAHFLALLSLSLEFQMSRSQKRSLRKDSVRSLAEEQIQKILDGSNAKEKELFNRPLRSLSSFLDDQILREEATEVAGEMSAPLQSSRDRKDQQQPSSSSTSPPLPSPAPTPVTSSQDPQPSATTFFSLMSRQQLKRLTPFPCDNCGKESTGAMNCAGCQLIMYCSKACQKAHWSGRPGKTQASTSAPEPAPSASSHSHPVECPLSRGAHRHRCTLLRDQVLRLLVSDSFTVTETGGDGSLTSAADTQARTQNGPAAVSQCGAGSGDPQQGSGEAKRRNPDDKAKTPVEEEIVRPTSSNLSSVRPQSCSFNEVARGQTQTMLAGSAPSGWYLPEVSYDIGIVQPISWTDVKDADTVKPLTGVRDVCNAESPAEFLNSPKTVAVSVGELNMSVRDLNNTRSLTLSSVEDGWMIDHVTAWKHLVDSSSVQVKDLPEIVRPPLSPRADLEKPPAFMRGMSWRTCGRIDVSMRELDFAVRELEDVKPLPFTHFLLKERRKEERVATVTMREVPDGYSSIIDASVSEGFVRTDGETFTFQVEADAPVHVVHVGPKKPGFTTYVKNAITWDTPFSGDLKTNTDHLPVPNSGTPFRLDSYGVKPSLFADRGDRVSPALDFPRLMPPLVKPPSDPPVERYSQSSLQWLQELLRKEQQKQPPESSNVASGMGRDSRPSNVSAASVVSGCCNSKLPAGKGAGTSSEKEPDSRKE</sequence>